<dbReference type="OrthoDB" id="3529792at2759"/>
<dbReference type="EMBL" id="KZ613960">
    <property type="protein sequence ID" value="PMD32173.1"/>
    <property type="molecule type" value="Genomic_DNA"/>
</dbReference>
<dbReference type="Proteomes" id="UP000235786">
    <property type="component" value="Unassembled WGS sequence"/>
</dbReference>
<keyword evidence="1" id="KW-0812">Transmembrane</keyword>
<dbReference type="AlphaFoldDB" id="A0A2J6R0Y5"/>
<evidence type="ECO:0000313" key="2">
    <source>
        <dbReference type="EMBL" id="PMD32173.1"/>
    </source>
</evidence>
<accession>A0A2J6R0Y5</accession>
<evidence type="ECO:0000313" key="3">
    <source>
        <dbReference type="Proteomes" id="UP000235786"/>
    </source>
</evidence>
<feature type="transmembrane region" description="Helical" evidence="1">
    <location>
        <begin position="39"/>
        <end position="64"/>
    </location>
</feature>
<sequence>MDIMDIAVVVMVVSFQLGIRTLFLNLISLLGTLTGKTVVFLALNFARVVSAFLFVPLFAIVWTFERFFGYNSPPLEPKSLVQTIHNSLSVQASKAGKNGIPEDWVTVRLCRTNEISDFELEDRTLVVNKTLDGVFDGWIGSWEKRELFVITREEIDAKVISWLDSLDEGTKASPIEA</sequence>
<gene>
    <name evidence="2" type="ORF">L207DRAFT_536587</name>
</gene>
<feature type="transmembrane region" description="Helical" evidence="1">
    <location>
        <begin position="6"/>
        <end position="27"/>
    </location>
</feature>
<keyword evidence="1" id="KW-0472">Membrane</keyword>
<proteinExistence type="predicted"/>
<organism evidence="2 3">
    <name type="scientific">Hyaloscypha variabilis (strain UAMH 11265 / GT02V1 / F)</name>
    <name type="common">Meliniomyces variabilis</name>
    <dbReference type="NCBI Taxonomy" id="1149755"/>
    <lineage>
        <taxon>Eukaryota</taxon>
        <taxon>Fungi</taxon>
        <taxon>Dikarya</taxon>
        <taxon>Ascomycota</taxon>
        <taxon>Pezizomycotina</taxon>
        <taxon>Leotiomycetes</taxon>
        <taxon>Helotiales</taxon>
        <taxon>Hyaloscyphaceae</taxon>
        <taxon>Hyaloscypha</taxon>
        <taxon>Hyaloscypha variabilis</taxon>
    </lineage>
</organism>
<keyword evidence="1" id="KW-1133">Transmembrane helix</keyword>
<evidence type="ECO:0000256" key="1">
    <source>
        <dbReference type="SAM" id="Phobius"/>
    </source>
</evidence>
<keyword evidence="3" id="KW-1185">Reference proteome</keyword>
<protein>
    <submittedName>
        <fullName evidence="2">Uncharacterized protein</fullName>
    </submittedName>
</protein>
<name>A0A2J6R0Y5_HYAVF</name>
<reference evidence="2 3" key="1">
    <citation type="submission" date="2016-04" db="EMBL/GenBank/DDBJ databases">
        <title>A degradative enzymes factory behind the ericoid mycorrhizal symbiosis.</title>
        <authorList>
            <consortium name="DOE Joint Genome Institute"/>
            <person name="Martino E."/>
            <person name="Morin E."/>
            <person name="Grelet G."/>
            <person name="Kuo A."/>
            <person name="Kohler A."/>
            <person name="Daghino S."/>
            <person name="Barry K."/>
            <person name="Choi C."/>
            <person name="Cichocki N."/>
            <person name="Clum A."/>
            <person name="Copeland A."/>
            <person name="Hainaut M."/>
            <person name="Haridas S."/>
            <person name="Labutti K."/>
            <person name="Lindquist E."/>
            <person name="Lipzen A."/>
            <person name="Khouja H.-R."/>
            <person name="Murat C."/>
            <person name="Ohm R."/>
            <person name="Olson A."/>
            <person name="Spatafora J."/>
            <person name="Veneault-Fourrey C."/>
            <person name="Henrissat B."/>
            <person name="Grigoriev I."/>
            <person name="Martin F."/>
            <person name="Perotto S."/>
        </authorList>
    </citation>
    <scope>NUCLEOTIDE SEQUENCE [LARGE SCALE GENOMIC DNA]</scope>
    <source>
        <strain evidence="2 3">F</strain>
    </source>
</reference>